<accession>A0A927GR49</accession>
<gene>
    <name evidence="1" type="ORF">IDH44_07025</name>
</gene>
<organism evidence="1 2">
    <name type="scientific">Paenibacillus sabuli</name>
    <dbReference type="NCBI Taxonomy" id="2772509"/>
    <lineage>
        <taxon>Bacteria</taxon>
        <taxon>Bacillati</taxon>
        <taxon>Bacillota</taxon>
        <taxon>Bacilli</taxon>
        <taxon>Bacillales</taxon>
        <taxon>Paenibacillaceae</taxon>
        <taxon>Paenibacillus</taxon>
    </lineage>
</organism>
<keyword evidence="2" id="KW-1185">Reference proteome</keyword>
<dbReference type="RefSeq" id="WP_190916063.1">
    <property type="nucleotide sequence ID" value="NZ_JACXIZ010000013.1"/>
</dbReference>
<comment type="caution">
    <text evidence="1">The sequence shown here is derived from an EMBL/GenBank/DDBJ whole genome shotgun (WGS) entry which is preliminary data.</text>
</comment>
<reference evidence="1" key="1">
    <citation type="submission" date="2020-09" db="EMBL/GenBank/DDBJ databases">
        <title>A novel bacterium of genus Paenibacillus, isolated from South China Sea.</title>
        <authorList>
            <person name="Huang H."/>
            <person name="Mo K."/>
            <person name="Hu Y."/>
        </authorList>
    </citation>
    <scope>NUCLEOTIDE SEQUENCE</scope>
    <source>
        <strain evidence="1">IB182496</strain>
    </source>
</reference>
<sequence length="314" mass="35665">MRWFTDYEEEIKMALELAREAVKAYPSSLRETAETMLRRADPRHNRSNYVAYLLPLWLAKDERHAAAAIRLAGAHFLAALHFGLVDDMMDEPPAVWSGERRQLLLLSQLLQESFKAEYRRHFSSDSVVWEDLGRYTSEWAVAALNERARIADPRNVRQLAAKAAPVKLGASALLELRGEPEQRTAAERAVELTLATLQLADDWADWQDDLTQPEGNAFLSLVREHLPLQDQEAPWDARLVKRAVYHYGALDGLSRIADDLCARLSPLTGVSPMLIAYQRSICDGIRRDARAARAESDRLVLGGFHYHLHNFLKK</sequence>
<evidence type="ECO:0000313" key="1">
    <source>
        <dbReference type="EMBL" id="MBD2844936.1"/>
    </source>
</evidence>
<dbReference type="Proteomes" id="UP000621560">
    <property type="component" value="Unassembled WGS sequence"/>
</dbReference>
<proteinExistence type="predicted"/>
<name>A0A927GR49_9BACL</name>
<dbReference type="EMBL" id="JACXIZ010000013">
    <property type="protein sequence ID" value="MBD2844936.1"/>
    <property type="molecule type" value="Genomic_DNA"/>
</dbReference>
<dbReference type="AlphaFoldDB" id="A0A927GR49"/>
<evidence type="ECO:0000313" key="2">
    <source>
        <dbReference type="Proteomes" id="UP000621560"/>
    </source>
</evidence>
<protein>
    <submittedName>
        <fullName evidence="1">Uncharacterized protein</fullName>
    </submittedName>
</protein>